<feature type="transmembrane region" description="Helical" evidence="1">
    <location>
        <begin position="42"/>
        <end position="61"/>
    </location>
</feature>
<dbReference type="Pfam" id="PF11391">
    <property type="entry name" value="DUF2798"/>
    <property type="match status" value="1"/>
</dbReference>
<protein>
    <recommendedName>
        <fullName evidence="4">DUF2798 domain-containing protein</fullName>
    </recommendedName>
</protein>
<keyword evidence="1" id="KW-0472">Membrane</keyword>
<evidence type="ECO:0000256" key="1">
    <source>
        <dbReference type="SAM" id="Phobius"/>
    </source>
</evidence>
<proteinExistence type="predicted"/>
<keyword evidence="1" id="KW-1133">Transmembrane helix</keyword>
<feature type="transmembrane region" description="Helical" evidence="1">
    <location>
        <begin position="7"/>
        <end position="30"/>
    </location>
</feature>
<sequence length="77" mass="8566">MHPQKKFHLVFSFVMGAMMISLMTLVITFVNLGLSSHFFQAWMKAFGIAYVVGVPVIFFLAPVARKLTGRILGVHPA</sequence>
<keyword evidence="3" id="KW-1185">Reference proteome</keyword>
<evidence type="ECO:0000313" key="3">
    <source>
        <dbReference type="Proteomes" id="UP000824366"/>
    </source>
</evidence>
<evidence type="ECO:0000313" key="2">
    <source>
        <dbReference type="EMBL" id="BCO25348.1"/>
    </source>
</evidence>
<reference evidence="2 3" key="1">
    <citation type="journal article" date="2021" name="Microbiol. Spectr.">
        <title>A Single Bacterium Capable of Oxidation and Reduction of Iron at Circumneutral pH.</title>
        <authorList>
            <person name="Kato S."/>
            <person name="Ohkuma M."/>
        </authorList>
    </citation>
    <scope>NUCLEOTIDE SEQUENCE [LARGE SCALE GENOMIC DNA]</scope>
    <source>
        <strain evidence="2 3">MIZ03</strain>
    </source>
</reference>
<dbReference type="Proteomes" id="UP000824366">
    <property type="component" value="Chromosome"/>
</dbReference>
<keyword evidence="1" id="KW-0812">Transmembrane</keyword>
<dbReference type="InterPro" id="IPR021529">
    <property type="entry name" value="DUF2798"/>
</dbReference>
<dbReference type="EMBL" id="AP024238">
    <property type="protein sequence ID" value="BCO25348.1"/>
    <property type="molecule type" value="Genomic_DNA"/>
</dbReference>
<name>A0ABN6D1J4_9BURK</name>
<evidence type="ECO:0008006" key="4">
    <source>
        <dbReference type="Google" id="ProtNLM"/>
    </source>
</evidence>
<accession>A0ABN6D1J4</accession>
<gene>
    <name evidence="2" type="ORF">MIZ03_0208</name>
</gene>
<organism evidence="2 3">
    <name type="scientific">Rhodoferax lithotrophicus</name>
    <dbReference type="NCBI Taxonomy" id="2798804"/>
    <lineage>
        <taxon>Bacteria</taxon>
        <taxon>Pseudomonadati</taxon>
        <taxon>Pseudomonadota</taxon>
        <taxon>Betaproteobacteria</taxon>
        <taxon>Burkholderiales</taxon>
        <taxon>Comamonadaceae</taxon>
        <taxon>Rhodoferax</taxon>
    </lineage>
</organism>
<dbReference type="RefSeq" id="WP_223906863.1">
    <property type="nucleotide sequence ID" value="NZ_AP024238.1"/>
</dbReference>